<dbReference type="InterPro" id="IPR036397">
    <property type="entry name" value="RNaseH_sf"/>
</dbReference>
<dbReference type="PROSITE" id="PS50994">
    <property type="entry name" value="INTEGRASE"/>
    <property type="match status" value="1"/>
</dbReference>
<dbReference type="GO" id="GO:0003676">
    <property type="term" value="F:nucleic acid binding"/>
    <property type="evidence" value="ECO:0007669"/>
    <property type="project" value="InterPro"/>
</dbReference>
<dbReference type="SUPFAM" id="SSF53098">
    <property type="entry name" value="Ribonuclease H-like"/>
    <property type="match status" value="1"/>
</dbReference>
<keyword evidence="9" id="KW-1185">Reference proteome</keyword>
<dbReference type="Pfam" id="PF00665">
    <property type="entry name" value="rve"/>
    <property type="match status" value="1"/>
</dbReference>
<reference evidence="8" key="1">
    <citation type="submission" date="2020-08" db="EMBL/GenBank/DDBJ databases">
        <title>Multicomponent nature underlies the extraordinary mechanical properties of spider dragline silk.</title>
        <authorList>
            <person name="Kono N."/>
            <person name="Nakamura H."/>
            <person name="Mori M."/>
            <person name="Yoshida Y."/>
            <person name="Ohtoshi R."/>
            <person name="Malay A.D."/>
            <person name="Moran D.A.P."/>
            <person name="Tomita M."/>
            <person name="Numata K."/>
            <person name="Arakawa K."/>
        </authorList>
    </citation>
    <scope>NUCLEOTIDE SEQUENCE</scope>
</reference>
<dbReference type="SUPFAM" id="SSF56672">
    <property type="entry name" value="DNA/RNA polymerases"/>
    <property type="match status" value="1"/>
</dbReference>
<evidence type="ECO:0000256" key="1">
    <source>
        <dbReference type="ARBA" id="ARBA00022679"/>
    </source>
</evidence>
<evidence type="ECO:0000256" key="5">
    <source>
        <dbReference type="ARBA" id="ARBA00022801"/>
    </source>
</evidence>
<evidence type="ECO:0000256" key="4">
    <source>
        <dbReference type="ARBA" id="ARBA00022759"/>
    </source>
</evidence>
<evidence type="ECO:0000313" key="8">
    <source>
        <dbReference type="EMBL" id="GFY10042.1"/>
    </source>
</evidence>
<dbReference type="InterPro" id="IPR001584">
    <property type="entry name" value="Integrase_cat-core"/>
</dbReference>
<gene>
    <name evidence="8" type="primary">pol</name>
    <name evidence="8" type="ORF">TNCV_3700001</name>
</gene>
<dbReference type="GO" id="GO:0003964">
    <property type="term" value="F:RNA-directed DNA polymerase activity"/>
    <property type="evidence" value="ECO:0007669"/>
    <property type="project" value="UniProtKB-KW"/>
</dbReference>
<keyword evidence="5" id="KW-0378">Hydrolase</keyword>
<evidence type="ECO:0000256" key="2">
    <source>
        <dbReference type="ARBA" id="ARBA00022695"/>
    </source>
</evidence>
<name>A0A8X6V9J7_TRICX</name>
<dbReference type="PANTHER" id="PTHR37984:SF15">
    <property type="entry name" value="INTEGRASE CATALYTIC DOMAIN-CONTAINING PROTEIN"/>
    <property type="match status" value="1"/>
</dbReference>
<dbReference type="Gene3D" id="3.30.420.10">
    <property type="entry name" value="Ribonuclease H-like superfamily/Ribonuclease H"/>
    <property type="match status" value="1"/>
</dbReference>
<sequence>SRDAVLTFNSLKDDVANAALATIEDDIPFRVETDSSDFAIGATLSQAGRPVAFFSRTLHASELRHSSPEKEAYAIVESLRHWRHFLMGKHFEVFTDQQAVAFVFNQRHGSKIKNEKLIRWRLELASFKFDIIYRPGKQNVIADTLSRITGAITPRVDLYNLHNSLCHPGVTRMHHWVRCKNLPFSLEDIKKVTNSCLICNELKPRFVKNVGTLVKATAPFERLNLDFKGPLPSVSRNHYILTIVDEFSRFPFAIPCSDISAKTVILHLKNIFSIFGMPSFIHSDRGSSFMSHELKSFLTSQGIATSQTTPYNPAGNGQVERYNGIIWKTIQLALRSNSMKTEQWEGVIQTALHSIRSLLCTATNATPHERMFSHPRRSHNDCSIPTWLTKPGPVLMQNQMRANKYEPIVQEVELIEANPDYAHVNLSDGRETTVSIRHLAPRGETTRSEYKKGAEENVQAYPDLQPINSDSAITLEDSTEQNMNTVALRTTSRQRQPPAYLKDYIRD</sequence>
<dbReference type="Proteomes" id="UP000887159">
    <property type="component" value="Unassembled WGS sequence"/>
</dbReference>
<dbReference type="GO" id="GO:0016787">
    <property type="term" value="F:hydrolase activity"/>
    <property type="evidence" value="ECO:0007669"/>
    <property type="project" value="UniProtKB-KW"/>
</dbReference>
<keyword evidence="4" id="KW-0255">Endonuclease</keyword>
<accession>A0A8X6V9J7</accession>
<keyword evidence="2" id="KW-0548">Nucleotidyltransferase</keyword>
<keyword evidence="3" id="KW-0540">Nuclease</keyword>
<feature type="non-terminal residue" evidence="8">
    <location>
        <position position="1"/>
    </location>
</feature>
<dbReference type="InterPro" id="IPR041373">
    <property type="entry name" value="RT_RNaseH"/>
</dbReference>
<dbReference type="AlphaFoldDB" id="A0A8X6V9J7"/>
<keyword evidence="1" id="KW-0808">Transferase</keyword>
<comment type="caution">
    <text evidence="8">The sequence shown here is derived from an EMBL/GenBank/DDBJ whole genome shotgun (WGS) entry which is preliminary data.</text>
</comment>
<feature type="domain" description="Integrase catalytic" evidence="7">
    <location>
        <begin position="215"/>
        <end position="375"/>
    </location>
</feature>
<protein>
    <submittedName>
        <fullName evidence="8">Retrovirus-related Pol polyprotein from transposon 17.6</fullName>
    </submittedName>
</protein>
<organism evidence="8 9">
    <name type="scientific">Trichonephila clavipes</name>
    <name type="common">Golden silk orbweaver</name>
    <name type="synonym">Nephila clavipes</name>
    <dbReference type="NCBI Taxonomy" id="2585209"/>
    <lineage>
        <taxon>Eukaryota</taxon>
        <taxon>Metazoa</taxon>
        <taxon>Ecdysozoa</taxon>
        <taxon>Arthropoda</taxon>
        <taxon>Chelicerata</taxon>
        <taxon>Arachnida</taxon>
        <taxon>Araneae</taxon>
        <taxon>Araneomorphae</taxon>
        <taxon>Entelegynae</taxon>
        <taxon>Araneoidea</taxon>
        <taxon>Nephilidae</taxon>
        <taxon>Trichonephila</taxon>
    </lineage>
</organism>
<dbReference type="InterPro" id="IPR050951">
    <property type="entry name" value="Retrovirus_Pol_polyprotein"/>
</dbReference>
<evidence type="ECO:0000256" key="3">
    <source>
        <dbReference type="ARBA" id="ARBA00022722"/>
    </source>
</evidence>
<evidence type="ECO:0000259" key="7">
    <source>
        <dbReference type="PROSITE" id="PS50994"/>
    </source>
</evidence>
<dbReference type="PANTHER" id="PTHR37984">
    <property type="entry name" value="PROTEIN CBG26694"/>
    <property type="match status" value="1"/>
</dbReference>
<dbReference type="InterPro" id="IPR043502">
    <property type="entry name" value="DNA/RNA_pol_sf"/>
</dbReference>
<proteinExistence type="predicted"/>
<dbReference type="EMBL" id="BMAU01021292">
    <property type="protein sequence ID" value="GFY10042.1"/>
    <property type="molecule type" value="Genomic_DNA"/>
</dbReference>
<dbReference type="GO" id="GO:0004519">
    <property type="term" value="F:endonuclease activity"/>
    <property type="evidence" value="ECO:0007669"/>
    <property type="project" value="UniProtKB-KW"/>
</dbReference>
<evidence type="ECO:0000256" key="6">
    <source>
        <dbReference type="ARBA" id="ARBA00022918"/>
    </source>
</evidence>
<dbReference type="InterPro" id="IPR012337">
    <property type="entry name" value="RNaseH-like_sf"/>
</dbReference>
<dbReference type="CDD" id="cd09274">
    <property type="entry name" value="RNase_HI_RT_Ty3"/>
    <property type="match status" value="1"/>
</dbReference>
<dbReference type="Pfam" id="PF17917">
    <property type="entry name" value="RT_RNaseH"/>
    <property type="match status" value="1"/>
</dbReference>
<keyword evidence="6" id="KW-0695">RNA-directed DNA polymerase</keyword>
<dbReference type="GO" id="GO:0042575">
    <property type="term" value="C:DNA polymerase complex"/>
    <property type="evidence" value="ECO:0007669"/>
    <property type="project" value="UniProtKB-ARBA"/>
</dbReference>
<dbReference type="GO" id="GO:0015074">
    <property type="term" value="P:DNA integration"/>
    <property type="evidence" value="ECO:0007669"/>
    <property type="project" value="InterPro"/>
</dbReference>
<evidence type="ECO:0000313" key="9">
    <source>
        <dbReference type="Proteomes" id="UP000887159"/>
    </source>
</evidence>